<feature type="region of interest" description="Disordered" evidence="7">
    <location>
        <begin position="509"/>
        <end position="537"/>
    </location>
</feature>
<proteinExistence type="predicted"/>
<dbReference type="PANTHER" id="PTHR12358:SF111">
    <property type="entry name" value="CERAMIDE KINASE, ISOFORM A"/>
    <property type="match status" value="1"/>
</dbReference>
<evidence type="ECO:0000313" key="10">
    <source>
        <dbReference type="Proteomes" id="UP000037069"/>
    </source>
</evidence>
<dbReference type="Gene3D" id="2.60.200.40">
    <property type="match status" value="1"/>
</dbReference>
<dbReference type="CDD" id="cd03760">
    <property type="entry name" value="proteasome_beta_type_4"/>
    <property type="match status" value="1"/>
</dbReference>
<dbReference type="GO" id="GO:0001729">
    <property type="term" value="F:ceramide kinase activity"/>
    <property type="evidence" value="ECO:0007669"/>
    <property type="project" value="TreeGrafter"/>
</dbReference>
<dbReference type="PROSITE" id="PS51476">
    <property type="entry name" value="PROTEASOME_BETA_2"/>
    <property type="match status" value="1"/>
</dbReference>
<evidence type="ECO:0000256" key="1">
    <source>
        <dbReference type="ARBA" id="ARBA00004123"/>
    </source>
</evidence>
<evidence type="ECO:0000256" key="4">
    <source>
        <dbReference type="ARBA" id="ARBA00023242"/>
    </source>
</evidence>
<dbReference type="InterPro" id="IPR045363">
    <property type="entry name" value="CERK_C"/>
</dbReference>
<dbReference type="AlphaFoldDB" id="A0A0L0CDE3"/>
<protein>
    <submittedName>
        <fullName evidence="9">Proteasome subunit beta type-4</fullName>
    </submittedName>
</protein>
<dbReference type="GO" id="GO:0005839">
    <property type="term" value="C:proteasome core complex"/>
    <property type="evidence" value="ECO:0007669"/>
    <property type="project" value="InterPro"/>
</dbReference>
<dbReference type="InterPro" id="IPR050187">
    <property type="entry name" value="Lipid_Phosphate_FormReg"/>
</dbReference>
<dbReference type="Gene3D" id="3.60.20.10">
    <property type="entry name" value="Glutamine Phosphoribosylpyrophosphate, subunit 1, domain 1"/>
    <property type="match status" value="1"/>
</dbReference>
<evidence type="ECO:0000313" key="9">
    <source>
        <dbReference type="EMBL" id="KNC30413.1"/>
    </source>
</evidence>
<sequence>EIEMIKSNMVYTHSKTDDILLNNFQIKKKRYKVLLNYDHIVWERLDVKRCQRENDGKKPTSSISIATTPAATTAAAIQKEAEYEKEQFSQKAAYGCLSNVLHLHDVIRVSKGATKSASIRNAHKPLESAEELQQQQVTTPTEQYLSIYYGERIVASATDCNRWHVRRLTLHNNDPYIVAKWYDNLRKLMHKDTSRRIQRLLVFINPYGGRKMGLQIYERNCKQIIQLAGIDASCIITQRANQIRDILMTHDLTPYDAVCCVGGDGTVAEMINGLIGRAMRDQGLDLRQPEYIPKPVLPVGIIPAGSTDTIVYSLHGTSDAQTAAIHLVLGQRRGLDICSVRNRDGIVRFCTSVMGYGYLGDVAAKSEKYRWMGTKRYEYTGVRTFLLNRGYEAEIHLLLNEDEHDASSSSTNTITPPYNDIICHANCQRCRSDSYKSPYDDNDEKPSSSNLSLYATRQTNNADCTIKSQQNPLENEEHSRNFDRNICDKNYTKPMEKQTQIQDLIEKPEANIKPSSPSSSSSSINMQQQASEQQKQELVELPQEQNVIEPNVRNPQKWRIIRGEFFMITGANITCACTRSPNGISRYCHLGDGHLDVVLVRKTNLFNNIRLVINTMGRSGDVRNLPFVEVYRTRQFMFKTKSNSWPQDYNSVRGSCQPINETYAEQETAATDKLYSSWNCDGEVVSDLEITMTSHRQLLDVFMRGPYLYNPTKNMANKSEIINNKTKEITMYNGNQIFQQQFWTNGPAPGQFYNFTGGYNGLMNKAQSKEFTTPGLFGTQHSSSPITTGTSVVGIKFDGGVMIAADNLVSYGSLARYQDVQRVFKINEKTIMGAGGDYADFQSLKRSIDQKMVEDMCHEDEIDMKPKSLYNWLTRVFYNRRSRFNPLWLEMVVGGVDHEGVPFLGHVDLRGRAYEDDVVATGFGKHLALPLVREQLVEGQKLTQQQASEVLRKCMEVLYYRDCRSMPKYTVAVCTKEGSVVQGPFNVNENWQLATMVKGY</sequence>
<dbReference type="OrthoDB" id="7854943at2759"/>
<feature type="non-terminal residue" evidence="9">
    <location>
        <position position="1"/>
    </location>
</feature>
<dbReference type="InterPro" id="IPR001206">
    <property type="entry name" value="Diacylglycerol_kinase_cat_dom"/>
</dbReference>
<dbReference type="PROSITE" id="PS00854">
    <property type="entry name" value="PROTEASOME_BETA_1"/>
    <property type="match status" value="1"/>
</dbReference>
<feature type="compositionally biased region" description="Low complexity" evidence="7">
    <location>
        <begin position="514"/>
        <end position="533"/>
    </location>
</feature>
<keyword evidence="2" id="KW-0963">Cytoplasm</keyword>
<dbReference type="InterPro" id="IPR016064">
    <property type="entry name" value="NAD/diacylglycerol_kinase_sf"/>
</dbReference>
<evidence type="ECO:0000256" key="7">
    <source>
        <dbReference type="SAM" id="MobiDB-lite"/>
    </source>
</evidence>
<dbReference type="PROSITE" id="PS50146">
    <property type="entry name" value="DAGK"/>
    <property type="match status" value="1"/>
</dbReference>
<dbReference type="GO" id="GO:0051603">
    <property type="term" value="P:proteolysis involved in protein catabolic process"/>
    <property type="evidence" value="ECO:0007669"/>
    <property type="project" value="InterPro"/>
</dbReference>
<evidence type="ECO:0000256" key="3">
    <source>
        <dbReference type="ARBA" id="ARBA00022942"/>
    </source>
</evidence>
<dbReference type="GO" id="GO:0006672">
    <property type="term" value="P:ceramide metabolic process"/>
    <property type="evidence" value="ECO:0007669"/>
    <property type="project" value="TreeGrafter"/>
</dbReference>
<dbReference type="STRING" id="7375.A0A0L0CDE3"/>
<keyword evidence="3 9" id="KW-0647">Proteasome</keyword>
<dbReference type="OMA" id="HIVWERL"/>
<comment type="function">
    <text evidence="5">Non-catalytic component of the proteasome, a multicatalytic proteinase complex which is characterized by its ability to cleave peptides with Arg, Phe, Tyr, Leu, and Glu adjacent to the leaving group at neutral or slightly basic pH. The proteasome has an ATP-dependent proteolytic activity.</text>
</comment>
<comment type="subunit">
    <text evidence="6">The 26S proteasome consists of a 20S proteasome core and two 19S regulatory subunits. The 20S proteasome core is composed of 28 subunits that are arranged in four stacked rings, resulting in a barrel-shaped structure. The two end rings are each formed by seven alpha subunits, and the two central rings are each formed by seven beta subunits. The catalytic chamber with the active sites is on the inside of the barrel.</text>
</comment>
<dbReference type="EMBL" id="JRES01000531">
    <property type="protein sequence ID" value="KNC30413.1"/>
    <property type="molecule type" value="Genomic_DNA"/>
</dbReference>
<reference evidence="9 10" key="1">
    <citation type="journal article" date="2015" name="Nat. Commun.">
        <title>Lucilia cuprina genome unlocks parasitic fly biology to underpin future interventions.</title>
        <authorList>
            <person name="Anstead C.A."/>
            <person name="Korhonen P.K."/>
            <person name="Young N.D."/>
            <person name="Hall R.S."/>
            <person name="Jex A.R."/>
            <person name="Murali S.C."/>
            <person name="Hughes D.S."/>
            <person name="Lee S.F."/>
            <person name="Perry T."/>
            <person name="Stroehlein A.J."/>
            <person name="Ansell B.R."/>
            <person name="Breugelmans B."/>
            <person name="Hofmann A."/>
            <person name="Qu J."/>
            <person name="Dugan S."/>
            <person name="Lee S.L."/>
            <person name="Chao H."/>
            <person name="Dinh H."/>
            <person name="Han Y."/>
            <person name="Doddapaneni H.V."/>
            <person name="Worley K.C."/>
            <person name="Muzny D.M."/>
            <person name="Ioannidis P."/>
            <person name="Waterhouse R.M."/>
            <person name="Zdobnov E.M."/>
            <person name="James P.J."/>
            <person name="Bagnall N.H."/>
            <person name="Kotze A.C."/>
            <person name="Gibbs R.A."/>
            <person name="Richards S."/>
            <person name="Batterham P."/>
            <person name="Gasser R.B."/>
        </authorList>
    </citation>
    <scope>NUCLEOTIDE SEQUENCE [LARGE SCALE GENOMIC DNA]</scope>
    <source>
        <strain evidence="9 10">LS</strain>
        <tissue evidence="9">Full body</tissue>
    </source>
</reference>
<dbReference type="GO" id="GO:0016020">
    <property type="term" value="C:membrane"/>
    <property type="evidence" value="ECO:0007669"/>
    <property type="project" value="GOC"/>
</dbReference>
<dbReference type="SUPFAM" id="SSF111331">
    <property type="entry name" value="NAD kinase/diacylglycerol kinase-like"/>
    <property type="match status" value="1"/>
</dbReference>
<dbReference type="Gene3D" id="3.40.50.10330">
    <property type="entry name" value="Probable inorganic polyphosphate/atp-NAD kinase, domain 1"/>
    <property type="match status" value="1"/>
</dbReference>
<dbReference type="SMART" id="SM00046">
    <property type="entry name" value="DAGKc"/>
    <property type="match status" value="1"/>
</dbReference>
<feature type="domain" description="DAGKc" evidence="8">
    <location>
        <begin position="195"/>
        <end position="344"/>
    </location>
</feature>
<name>A0A0L0CDE3_LUCCU</name>
<dbReference type="Pfam" id="PF00781">
    <property type="entry name" value="DAGK_cat"/>
    <property type="match status" value="1"/>
</dbReference>
<keyword evidence="4" id="KW-0539">Nucleus</keyword>
<keyword evidence="10" id="KW-1185">Reference proteome</keyword>
<dbReference type="GO" id="GO:0005634">
    <property type="term" value="C:nucleus"/>
    <property type="evidence" value="ECO:0007669"/>
    <property type="project" value="UniProtKB-SubCell"/>
</dbReference>
<dbReference type="Pfam" id="PF00227">
    <property type="entry name" value="Proteasome"/>
    <property type="match status" value="1"/>
</dbReference>
<dbReference type="Pfam" id="PF19280">
    <property type="entry name" value="CERK_C"/>
    <property type="match status" value="1"/>
</dbReference>
<dbReference type="FunFam" id="3.60.20.10:FF:000070">
    <property type="entry name" value="Proteasome subunit beta"/>
    <property type="match status" value="1"/>
</dbReference>
<dbReference type="PANTHER" id="PTHR12358">
    <property type="entry name" value="SPHINGOSINE KINASE"/>
    <property type="match status" value="1"/>
</dbReference>
<evidence type="ECO:0000256" key="2">
    <source>
        <dbReference type="ARBA" id="ARBA00022490"/>
    </source>
</evidence>
<dbReference type="InterPro" id="IPR023333">
    <property type="entry name" value="Proteasome_suB-type"/>
</dbReference>
<evidence type="ECO:0000256" key="6">
    <source>
        <dbReference type="ARBA" id="ARBA00026071"/>
    </source>
</evidence>
<organism evidence="9 10">
    <name type="scientific">Lucilia cuprina</name>
    <name type="common">Green bottle fly</name>
    <name type="synonym">Australian sheep blowfly</name>
    <dbReference type="NCBI Taxonomy" id="7375"/>
    <lineage>
        <taxon>Eukaryota</taxon>
        <taxon>Metazoa</taxon>
        <taxon>Ecdysozoa</taxon>
        <taxon>Arthropoda</taxon>
        <taxon>Hexapoda</taxon>
        <taxon>Insecta</taxon>
        <taxon>Pterygota</taxon>
        <taxon>Neoptera</taxon>
        <taxon>Endopterygota</taxon>
        <taxon>Diptera</taxon>
        <taxon>Brachycera</taxon>
        <taxon>Muscomorpha</taxon>
        <taxon>Oestroidea</taxon>
        <taxon>Calliphoridae</taxon>
        <taxon>Luciliinae</taxon>
        <taxon>Lucilia</taxon>
    </lineage>
</organism>
<dbReference type="Proteomes" id="UP000037069">
    <property type="component" value="Unassembled WGS sequence"/>
</dbReference>
<comment type="subcellular location">
    <subcellularLocation>
        <location evidence="1">Nucleus</location>
    </subcellularLocation>
</comment>
<dbReference type="InterPro" id="IPR016295">
    <property type="entry name" value="Proteasome_beta4"/>
</dbReference>
<dbReference type="InterPro" id="IPR017438">
    <property type="entry name" value="ATP-NAD_kinase_N"/>
</dbReference>
<accession>A0A0L0CDE3</accession>
<evidence type="ECO:0000259" key="8">
    <source>
        <dbReference type="PROSITE" id="PS50146"/>
    </source>
</evidence>
<dbReference type="InterPro" id="IPR029055">
    <property type="entry name" value="Ntn_hydrolases_N"/>
</dbReference>
<dbReference type="SUPFAM" id="SSF56235">
    <property type="entry name" value="N-terminal nucleophile aminohydrolases (Ntn hydrolases)"/>
    <property type="match status" value="1"/>
</dbReference>
<evidence type="ECO:0000256" key="5">
    <source>
        <dbReference type="ARBA" id="ARBA00024953"/>
    </source>
</evidence>
<gene>
    <name evidence="9" type="ORF">FF38_10664</name>
</gene>
<dbReference type="InterPro" id="IPR001353">
    <property type="entry name" value="Proteasome_sua/b"/>
</dbReference>
<dbReference type="InterPro" id="IPR016050">
    <property type="entry name" value="Proteasome_bsu_CS"/>
</dbReference>
<comment type="caution">
    <text evidence="9">The sequence shown here is derived from an EMBL/GenBank/DDBJ whole genome shotgun (WGS) entry which is preliminary data.</text>
</comment>